<evidence type="ECO:0000259" key="2">
    <source>
        <dbReference type="Pfam" id="PF12957"/>
    </source>
</evidence>
<organism evidence="4 5">
    <name type="scientific">Massilimicrobiota timonensis</name>
    <dbReference type="NCBI Taxonomy" id="1776392"/>
    <lineage>
        <taxon>Bacteria</taxon>
        <taxon>Bacillati</taxon>
        <taxon>Bacillota</taxon>
        <taxon>Erysipelotrichia</taxon>
        <taxon>Erysipelotrichales</taxon>
        <taxon>Erysipelotrichaceae</taxon>
        <taxon>Massilimicrobiota</taxon>
    </lineage>
</organism>
<evidence type="ECO:0008006" key="6">
    <source>
        <dbReference type="Google" id="ProtNLM"/>
    </source>
</evidence>
<dbReference type="EMBL" id="NFLJ01000014">
    <property type="protein sequence ID" value="OUQ34663.1"/>
    <property type="molecule type" value="Genomic_DNA"/>
</dbReference>
<dbReference type="InterPro" id="IPR025575">
    <property type="entry name" value="DpnD/PcfM_C"/>
</dbReference>
<dbReference type="Proteomes" id="UP000195305">
    <property type="component" value="Unassembled WGS sequence"/>
</dbReference>
<gene>
    <name evidence="4" type="ORF">B5E75_05875</name>
</gene>
<evidence type="ECO:0000259" key="3">
    <source>
        <dbReference type="Pfam" id="PF14207"/>
    </source>
</evidence>
<protein>
    <recommendedName>
        <fullName evidence="6">DUF3846 domain-containing protein</fullName>
    </recommendedName>
</protein>
<evidence type="ECO:0000256" key="1">
    <source>
        <dbReference type="SAM" id="MobiDB-lite"/>
    </source>
</evidence>
<dbReference type="OrthoDB" id="9813511at2"/>
<evidence type="ECO:0000313" key="4">
    <source>
        <dbReference type="EMBL" id="OUQ34663.1"/>
    </source>
</evidence>
<dbReference type="Pfam" id="PF12957">
    <property type="entry name" value="DUF3846"/>
    <property type="match status" value="1"/>
</dbReference>
<feature type="domain" description="DpnD/PcfM-like C-terminal" evidence="3">
    <location>
        <begin position="4"/>
        <end position="46"/>
    </location>
</feature>
<evidence type="ECO:0000313" key="5">
    <source>
        <dbReference type="Proteomes" id="UP000195305"/>
    </source>
</evidence>
<sequence length="209" mass="24008">MKEYDVKIKETLERTITVRADTREEAQEIVETGWKNGEYVLDSEDFVGADMFIEAERSLNLEKMSVLLVEPWKYPKIIELEDEYEALKDAVGGMIEVTYPFDEEVGIILNEEGKLIGLEPNRAMRTNDGEVYDIYVGPFLVVGLTEDSFCSLSKEQLEKYEKMFHQPEMFMKLGKSIMVIPLDDGQVKEKSTSKEITPKTKHTPEHGEL</sequence>
<name>A0A1Y4T0Z6_9FIRM</name>
<feature type="region of interest" description="Disordered" evidence="1">
    <location>
        <begin position="186"/>
        <end position="209"/>
    </location>
</feature>
<reference evidence="4 5" key="1">
    <citation type="journal article" date="2018" name="BMC Genomics">
        <title>Whole genome sequencing and function prediction of 133 gut anaerobes isolated from chicken caecum in pure cultures.</title>
        <authorList>
            <person name="Medvecky M."/>
            <person name="Cejkova D."/>
            <person name="Polansky O."/>
            <person name="Karasova D."/>
            <person name="Kubasova T."/>
            <person name="Cizek A."/>
            <person name="Rychlik I."/>
        </authorList>
    </citation>
    <scope>NUCLEOTIDE SEQUENCE [LARGE SCALE GENOMIC DNA]</scope>
    <source>
        <strain evidence="4 5">An13</strain>
    </source>
</reference>
<keyword evidence="5" id="KW-1185">Reference proteome</keyword>
<proteinExistence type="predicted"/>
<comment type="caution">
    <text evidence="4">The sequence shown here is derived from an EMBL/GenBank/DDBJ whole genome shotgun (WGS) entry which is preliminary data.</text>
</comment>
<dbReference type="InterPro" id="IPR024559">
    <property type="entry name" value="DUF3846"/>
</dbReference>
<accession>A0A1Y4T0Z6</accession>
<dbReference type="AlphaFoldDB" id="A0A1Y4T0Z6"/>
<dbReference type="Pfam" id="PF14207">
    <property type="entry name" value="DpnD-PcfM"/>
    <property type="match status" value="1"/>
</dbReference>
<feature type="domain" description="DUF3846" evidence="2">
    <location>
        <begin position="64"/>
        <end position="165"/>
    </location>
</feature>
<dbReference type="RefSeq" id="WP_087357842.1">
    <property type="nucleotide sequence ID" value="NZ_NFLJ01000014.1"/>
</dbReference>